<gene>
    <name evidence="3" type="ORF">CA2015_3860</name>
</gene>
<protein>
    <submittedName>
        <fullName evidence="3">Putative isomerase yddE, PhzC-PhzF family</fullName>
    </submittedName>
</protein>
<dbReference type="RefSeq" id="WP_048643350.1">
    <property type="nucleotide sequence ID" value="NZ_CP012040.1"/>
</dbReference>
<dbReference type="Proteomes" id="UP000036520">
    <property type="component" value="Chromosome"/>
</dbReference>
<evidence type="ECO:0000313" key="3">
    <source>
        <dbReference type="EMBL" id="AKP53227.1"/>
    </source>
</evidence>
<dbReference type="EMBL" id="CP012040">
    <property type="protein sequence ID" value="AKP53227.1"/>
    <property type="molecule type" value="Genomic_DNA"/>
</dbReference>
<dbReference type="KEGG" id="camu:CA2015_3860"/>
<dbReference type="GO" id="GO:0005737">
    <property type="term" value="C:cytoplasm"/>
    <property type="evidence" value="ECO:0007669"/>
    <property type="project" value="TreeGrafter"/>
</dbReference>
<proteinExistence type="inferred from homology"/>
<sequence length="254" mass="27883">MKPSIIAVFTSKKLGYKGNPAAVVLTKMPLETQDMQDQAAKLGMPATSFIYLDKEGKSNVRWFAPDAEIELCGHGAAAAGIFMSQYQKQSEITLHYKEGEIKLKVSDDNFGMVMETIPVIKPLSECPLPIKEGLGIPVLAIYETANKHLILTDSESSVKNMNPDFKRLRDSEIFGYAITAAADKVDFVSRTLVPHVGQLEDFATGSSHAMLVPFWANKLGKSEMVSDQLSERGGRFISTILGNKVLLSGEFEIH</sequence>
<evidence type="ECO:0000256" key="2">
    <source>
        <dbReference type="ARBA" id="ARBA00023235"/>
    </source>
</evidence>
<comment type="similarity">
    <text evidence="1">Belongs to the PhzF family.</text>
</comment>
<accession>A0A0H4PXU1</accession>
<dbReference type="STRING" id="320787.CA2015_3860"/>
<evidence type="ECO:0000256" key="1">
    <source>
        <dbReference type="ARBA" id="ARBA00008270"/>
    </source>
</evidence>
<name>A0A0H4PXU1_9BACT</name>
<dbReference type="PANTHER" id="PTHR13774">
    <property type="entry name" value="PHENAZINE BIOSYNTHESIS PROTEIN"/>
    <property type="match status" value="1"/>
</dbReference>
<organism evidence="3 4">
    <name type="scientific">Cyclobacterium amurskyense</name>
    <dbReference type="NCBI Taxonomy" id="320787"/>
    <lineage>
        <taxon>Bacteria</taxon>
        <taxon>Pseudomonadati</taxon>
        <taxon>Bacteroidota</taxon>
        <taxon>Cytophagia</taxon>
        <taxon>Cytophagales</taxon>
        <taxon>Cyclobacteriaceae</taxon>
        <taxon>Cyclobacterium</taxon>
    </lineage>
</organism>
<dbReference type="OrthoDB" id="9788221at2"/>
<evidence type="ECO:0000313" key="4">
    <source>
        <dbReference type="Proteomes" id="UP000036520"/>
    </source>
</evidence>
<dbReference type="PANTHER" id="PTHR13774:SF17">
    <property type="entry name" value="PHENAZINE BIOSYNTHESIS-LIKE DOMAIN-CONTAINING PROTEIN"/>
    <property type="match status" value="1"/>
</dbReference>
<dbReference type="InterPro" id="IPR003719">
    <property type="entry name" value="Phenazine_PhzF-like"/>
</dbReference>
<keyword evidence="4" id="KW-1185">Reference proteome</keyword>
<dbReference type="AlphaFoldDB" id="A0A0H4PXU1"/>
<dbReference type="Pfam" id="PF02567">
    <property type="entry name" value="PhzC-PhzF"/>
    <property type="match status" value="1"/>
</dbReference>
<reference evidence="3 4" key="1">
    <citation type="submission" date="2015-07" db="EMBL/GenBank/DDBJ databases">
        <authorList>
            <person name="Kim K.M."/>
        </authorList>
    </citation>
    <scope>NUCLEOTIDE SEQUENCE [LARGE SCALE GENOMIC DNA]</scope>
    <source>
        <strain evidence="3 4">KCTC 12363</strain>
    </source>
</reference>
<dbReference type="GO" id="GO:0016853">
    <property type="term" value="F:isomerase activity"/>
    <property type="evidence" value="ECO:0007669"/>
    <property type="project" value="UniProtKB-KW"/>
</dbReference>
<dbReference type="SUPFAM" id="SSF54506">
    <property type="entry name" value="Diaminopimelate epimerase-like"/>
    <property type="match status" value="1"/>
</dbReference>
<dbReference type="Gene3D" id="3.10.310.10">
    <property type="entry name" value="Diaminopimelate Epimerase, Chain A, domain 1"/>
    <property type="match status" value="2"/>
</dbReference>
<dbReference type="PIRSF" id="PIRSF016184">
    <property type="entry name" value="PhzC_PhzF"/>
    <property type="match status" value="1"/>
</dbReference>
<keyword evidence="2 3" id="KW-0413">Isomerase</keyword>